<evidence type="ECO:0000256" key="1">
    <source>
        <dbReference type="ARBA" id="ARBA00009437"/>
    </source>
</evidence>
<dbReference type="PROSITE" id="PS50931">
    <property type="entry name" value="HTH_LYSR"/>
    <property type="match status" value="1"/>
</dbReference>
<dbReference type="InterPro" id="IPR000847">
    <property type="entry name" value="LysR_HTH_N"/>
</dbReference>
<dbReference type="InterPro" id="IPR036388">
    <property type="entry name" value="WH-like_DNA-bd_sf"/>
</dbReference>
<dbReference type="CDD" id="cd08432">
    <property type="entry name" value="PBP2_GcdR_TrpI_HvrB_AmpR_like"/>
    <property type="match status" value="1"/>
</dbReference>
<comment type="similarity">
    <text evidence="1">Belongs to the LysR transcriptional regulatory family.</text>
</comment>
<dbReference type="InterPro" id="IPR036390">
    <property type="entry name" value="WH_DNA-bd_sf"/>
</dbReference>
<dbReference type="STRING" id="1082933.A6B35_12995"/>
<feature type="domain" description="HTH lysR-type" evidence="5">
    <location>
        <begin position="5"/>
        <end position="62"/>
    </location>
</feature>
<dbReference type="GO" id="GO:0006351">
    <property type="term" value="P:DNA-templated transcription"/>
    <property type="evidence" value="ECO:0007669"/>
    <property type="project" value="TreeGrafter"/>
</dbReference>
<dbReference type="InterPro" id="IPR005119">
    <property type="entry name" value="LysR_subst-bd"/>
</dbReference>
<evidence type="ECO:0000256" key="2">
    <source>
        <dbReference type="ARBA" id="ARBA00023015"/>
    </source>
</evidence>
<gene>
    <name evidence="6" type="ORF">MEA186_13627</name>
</gene>
<dbReference type="Gene3D" id="1.10.10.10">
    <property type="entry name" value="Winged helix-like DNA-binding domain superfamily/Winged helix DNA-binding domain"/>
    <property type="match status" value="1"/>
</dbReference>
<reference evidence="6 7" key="1">
    <citation type="journal article" date="2012" name="J. Bacteriol.">
        <title>Draft Genome Sequence of Plant Growth-Promoting Rhizobium Mesorhizobium amorphae, Isolated from Zinc-Lead Mine Tailings.</title>
        <authorList>
            <person name="Hao X."/>
            <person name="Lin Y."/>
            <person name="Johnstone L."/>
            <person name="Baltrus D.A."/>
            <person name="Miller S.J."/>
            <person name="Wei G."/>
            <person name="Rensing C."/>
        </authorList>
    </citation>
    <scope>NUCLEOTIDE SEQUENCE [LARGE SCALE GENOMIC DNA]</scope>
    <source>
        <strain evidence="6 7">CCNWGS0123</strain>
    </source>
</reference>
<dbReference type="PANTHER" id="PTHR30537:SF79">
    <property type="entry name" value="TRANSCRIPTIONAL REGULATOR-RELATED"/>
    <property type="match status" value="1"/>
</dbReference>
<dbReference type="RefSeq" id="WP_006202247.1">
    <property type="nucleotide sequence ID" value="NZ_AGSN01000108.1"/>
</dbReference>
<evidence type="ECO:0000256" key="3">
    <source>
        <dbReference type="ARBA" id="ARBA00023125"/>
    </source>
</evidence>
<name>G6Y9V3_9HYPH</name>
<dbReference type="Pfam" id="PF03466">
    <property type="entry name" value="LysR_substrate"/>
    <property type="match status" value="1"/>
</dbReference>
<dbReference type="SUPFAM" id="SSF53850">
    <property type="entry name" value="Periplasmic binding protein-like II"/>
    <property type="match status" value="1"/>
</dbReference>
<dbReference type="GO" id="GO:0043565">
    <property type="term" value="F:sequence-specific DNA binding"/>
    <property type="evidence" value="ECO:0007669"/>
    <property type="project" value="TreeGrafter"/>
</dbReference>
<evidence type="ECO:0000259" key="5">
    <source>
        <dbReference type="PROSITE" id="PS50931"/>
    </source>
</evidence>
<evidence type="ECO:0000313" key="6">
    <source>
        <dbReference type="EMBL" id="EHH11464.1"/>
    </source>
</evidence>
<keyword evidence="3" id="KW-0238">DNA-binding</keyword>
<dbReference type="EMBL" id="AGSN01000108">
    <property type="protein sequence ID" value="EHH11464.1"/>
    <property type="molecule type" value="Genomic_DNA"/>
</dbReference>
<dbReference type="GO" id="GO:0003700">
    <property type="term" value="F:DNA-binding transcription factor activity"/>
    <property type="evidence" value="ECO:0007669"/>
    <property type="project" value="InterPro"/>
</dbReference>
<accession>G6Y9V3</accession>
<keyword evidence="4" id="KW-0804">Transcription</keyword>
<dbReference type="AlphaFoldDB" id="G6Y9V3"/>
<evidence type="ECO:0000256" key="4">
    <source>
        <dbReference type="ARBA" id="ARBA00023163"/>
    </source>
</evidence>
<protein>
    <submittedName>
        <fullName evidence="6">Transcriptional regulator</fullName>
    </submittedName>
</protein>
<dbReference type="KEGG" id="mamo:A6B35_12995"/>
<dbReference type="OrthoDB" id="9807765at2"/>
<dbReference type="PANTHER" id="PTHR30537">
    <property type="entry name" value="HTH-TYPE TRANSCRIPTIONAL REGULATOR"/>
    <property type="match status" value="1"/>
</dbReference>
<dbReference type="SUPFAM" id="SSF46785">
    <property type="entry name" value="Winged helix' DNA-binding domain"/>
    <property type="match status" value="1"/>
</dbReference>
<keyword evidence="2" id="KW-0805">Transcription regulation</keyword>
<sequence>MVALPSLRGLQAFEAAARCGSFAAAAEELSVSAAAVSQLIRTVEEQMGRKLFLRVNRRAVLTDAGREMLPRLTTAFEEIGSVSRELGGAELRSRLVVSVPPSMAMGWLSTRLAKFVAGHGAVDIALRGEDDPVSFDHDLIDIRLSYGRSHYRDEVTEEIVRDAVYPVCAPGIASEPGTARGIGGPETAGTLAGLPLIHTDWGPTGASFPSWRSWFEAAGIAPSRAGQRGLSANSSRAALDLAISGLGIALAQGIYCAEALEDGRLVRPVGRALVLSQPYCLTIPQRSIRREVVAAFRTWLTEECQRSVGSPTLGTKP</sequence>
<dbReference type="InterPro" id="IPR058163">
    <property type="entry name" value="LysR-type_TF_proteobact-type"/>
</dbReference>
<organism evidence="6 7">
    <name type="scientific">Mesorhizobium amorphae CCNWGS0123</name>
    <dbReference type="NCBI Taxonomy" id="1082933"/>
    <lineage>
        <taxon>Bacteria</taxon>
        <taxon>Pseudomonadati</taxon>
        <taxon>Pseudomonadota</taxon>
        <taxon>Alphaproteobacteria</taxon>
        <taxon>Hyphomicrobiales</taxon>
        <taxon>Phyllobacteriaceae</taxon>
        <taxon>Mesorhizobium</taxon>
    </lineage>
</organism>
<evidence type="ECO:0000313" key="7">
    <source>
        <dbReference type="Proteomes" id="UP000002949"/>
    </source>
</evidence>
<dbReference type="Gene3D" id="3.40.190.10">
    <property type="entry name" value="Periplasmic binding protein-like II"/>
    <property type="match status" value="2"/>
</dbReference>
<keyword evidence="7" id="KW-1185">Reference proteome</keyword>
<proteinExistence type="inferred from homology"/>
<dbReference type="PATRIC" id="fig|1082933.3.peg.2641"/>
<dbReference type="eggNOG" id="COG0583">
    <property type="taxonomic scope" value="Bacteria"/>
</dbReference>
<dbReference type="Pfam" id="PF00126">
    <property type="entry name" value="HTH_1"/>
    <property type="match status" value="1"/>
</dbReference>
<dbReference type="Proteomes" id="UP000002949">
    <property type="component" value="Unassembled WGS sequence"/>
</dbReference>